<evidence type="ECO:0000256" key="14">
    <source>
        <dbReference type="PROSITE-ProRule" id="PRU01122"/>
    </source>
</evidence>
<dbReference type="SUPFAM" id="SSF52540">
    <property type="entry name" value="P-loop containing nucleoside triphosphate hydrolases"/>
    <property type="match status" value="1"/>
</dbReference>
<keyword evidence="19" id="KW-1185">Reference proteome</keyword>
<dbReference type="GO" id="GO:0006515">
    <property type="term" value="P:protein quality control for misfolded or incompletely synthesized proteins"/>
    <property type="evidence" value="ECO:0007669"/>
    <property type="project" value="UniProtKB-UniRule"/>
</dbReference>
<dbReference type="Pfam" id="PF00004">
    <property type="entry name" value="AAA"/>
    <property type="match status" value="1"/>
</dbReference>
<dbReference type="GO" id="GO:0005737">
    <property type="term" value="C:cytoplasm"/>
    <property type="evidence" value="ECO:0007669"/>
    <property type="project" value="UniProtKB-SubCell"/>
</dbReference>
<dbReference type="GO" id="GO:0004252">
    <property type="term" value="F:serine-type endopeptidase activity"/>
    <property type="evidence" value="ECO:0007669"/>
    <property type="project" value="UniProtKB-UniRule"/>
</dbReference>
<evidence type="ECO:0000256" key="2">
    <source>
        <dbReference type="ARBA" id="ARBA00022490"/>
    </source>
</evidence>
<evidence type="ECO:0000256" key="3">
    <source>
        <dbReference type="ARBA" id="ARBA00022670"/>
    </source>
</evidence>
<dbReference type="PROSITE" id="PS51787">
    <property type="entry name" value="LON_N"/>
    <property type="match status" value="1"/>
</dbReference>
<dbReference type="PIRSF" id="PIRSF001174">
    <property type="entry name" value="Lon_proteas"/>
    <property type="match status" value="1"/>
</dbReference>
<proteinExistence type="evidence at transcript level"/>
<dbReference type="InterPro" id="IPR014721">
    <property type="entry name" value="Ribsml_uS5_D2-typ_fold_subgr"/>
</dbReference>
<dbReference type="InterPro" id="IPR027543">
    <property type="entry name" value="Lon_bac"/>
</dbReference>
<evidence type="ECO:0000256" key="9">
    <source>
        <dbReference type="ARBA" id="ARBA00050665"/>
    </source>
</evidence>
<dbReference type="Pfam" id="PF05362">
    <property type="entry name" value="Lon_C"/>
    <property type="match status" value="1"/>
</dbReference>
<keyword evidence="4 10" id="KW-0547">Nucleotide-binding</keyword>
<organism evidence="18 19">
    <name type="scientific">Candidatus Electrothrix aarhusensis</name>
    <dbReference type="NCBI Taxonomy" id="1859131"/>
    <lineage>
        <taxon>Bacteria</taxon>
        <taxon>Pseudomonadati</taxon>
        <taxon>Thermodesulfobacteriota</taxon>
        <taxon>Desulfobulbia</taxon>
        <taxon>Desulfobulbales</taxon>
        <taxon>Desulfobulbaceae</taxon>
        <taxon>Candidatus Electrothrix</taxon>
    </lineage>
</organism>
<dbReference type="Gene3D" id="1.20.58.1480">
    <property type="match status" value="1"/>
</dbReference>
<gene>
    <name evidence="10" type="primary">lon</name>
    <name evidence="18" type="ORF">H206_03498</name>
</gene>
<comment type="induction">
    <text evidence="10">By heat shock.</text>
</comment>
<evidence type="ECO:0000313" key="18">
    <source>
        <dbReference type="EMBL" id="RWX43557.1"/>
    </source>
</evidence>
<comment type="caution">
    <text evidence="18">The sequence shown here is derived from an EMBL/GenBank/DDBJ whole genome shotgun (WGS) entry which is preliminary data.</text>
</comment>
<dbReference type="InterPro" id="IPR003111">
    <property type="entry name" value="Lon_prtase_N"/>
</dbReference>
<keyword evidence="7 10" id="KW-0067">ATP-binding</keyword>
<evidence type="ECO:0000256" key="13">
    <source>
        <dbReference type="PIRSR" id="PIRSR001174-2"/>
    </source>
</evidence>
<dbReference type="Pfam" id="PF22667">
    <property type="entry name" value="Lon_lid"/>
    <property type="match status" value="1"/>
</dbReference>
<dbReference type="GO" id="GO:0034605">
    <property type="term" value="P:cellular response to heat"/>
    <property type="evidence" value="ECO:0007669"/>
    <property type="project" value="UniProtKB-UniRule"/>
</dbReference>
<evidence type="ECO:0000256" key="6">
    <source>
        <dbReference type="ARBA" id="ARBA00022825"/>
    </source>
</evidence>
<dbReference type="InterPro" id="IPR003593">
    <property type="entry name" value="AAA+_ATPase"/>
</dbReference>
<dbReference type="Gene3D" id="1.20.5.5270">
    <property type="match status" value="1"/>
</dbReference>
<dbReference type="InterPro" id="IPR004815">
    <property type="entry name" value="Lon_bac/euk-typ"/>
</dbReference>
<keyword evidence="5 10" id="KW-0378">Hydrolase</keyword>
<dbReference type="GO" id="GO:0016887">
    <property type="term" value="F:ATP hydrolysis activity"/>
    <property type="evidence" value="ECO:0007669"/>
    <property type="project" value="UniProtKB-UniRule"/>
</dbReference>
<dbReference type="GO" id="GO:0043565">
    <property type="term" value="F:sequence-specific DNA binding"/>
    <property type="evidence" value="ECO:0007669"/>
    <property type="project" value="UniProtKB-UniRule"/>
</dbReference>
<dbReference type="FunFam" id="1.20.5.5270:FF:000002">
    <property type="entry name" value="Lon protease homolog"/>
    <property type="match status" value="1"/>
</dbReference>
<dbReference type="InterPro" id="IPR027417">
    <property type="entry name" value="P-loop_NTPase"/>
</dbReference>
<dbReference type="GO" id="GO:0005524">
    <property type="term" value="F:ATP binding"/>
    <property type="evidence" value="ECO:0007669"/>
    <property type="project" value="UniProtKB-UniRule"/>
</dbReference>
<evidence type="ECO:0000259" key="16">
    <source>
        <dbReference type="PROSITE" id="PS51786"/>
    </source>
</evidence>
<evidence type="ECO:0000256" key="4">
    <source>
        <dbReference type="ARBA" id="ARBA00022741"/>
    </source>
</evidence>
<dbReference type="InterPro" id="IPR015947">
    <property type="entry name" value="PUA-like_sf"/>
</dbReference>
<feature type="domain" description="Lon proteolytic" evidence="16">
    <location>
        <begin position="620"/>
        <end position="801"/>
    </location>
</feature>
<evidence type="ECO:0000256" key="11">
    <source>
        <dbReference type="PIRNR" id="PIRNR001174"/>
    </source>
</evidence>
<dbReference type="InterPro" id="IPR020568">
    <property type="entry name" value="Ribosomal_Su5_D2-typ_SF"/>
</dbReference>
<evidence type="ECO:0000313" key="19">
    <source>
        <dbReference type="Proteomes" id="UP000287853"/>
    </source>
</evidence>
<evidence type="ECO:0000256" key="10">
    <source>
        <dbReference type="HAMAP-Rule" id="MF_01973"/>
    </source>
</evidence>
<evidence type="ECO:0000256" key="15">
    <source>
        <dbReference type="RuleBase" id="RU000591"/>
    </source>
</evidence>
<reference evidence="18 19" key="1">
    <citation type="submission" date="2017-01" db="EMBL/GenBank/DDBJ databases">
        <title>The cable genome- insights into the physiology and evolution of filamentous bacteria capable of sulfide oxidation via long distance electron transfer.</title>
        <authorList>
            <person name="Schreiber L."/>
            <person name="Bjerg J.T."/>
            <person name="Boggild A."/>
            <person name="Van De Vossenberg J."/>
            <person name="Meysman F."/>
            <person name="Nielsen L.P."/>
            <person name="Schramm A."/>
            <person name="Kjeldsen K.U."/>
        </authorList>
    </citation>
    <scope>NUCLEOTIDE SEQUENCE [LARGE SCALE GENOMIC DNA]</scope>
    <source>
        <strain evidence="18">MCF</strain>
    </source>
</reference>
<dbReference type="EMBL" id="MTKO01000117">
    <property type="protein sequence ID" value="RWX43557.1"/>
    <property type="molecule type" value="Genomic_DNA"/>
</dbReference>
<dbReference type="Pfam" id="PF02190">
    <property type="entry name" value="LON_substr_bdg"/>
    <property type="match status" value="1"/>
</dbReference>
<dbReference type="AlphaFoldDB" id="A0A444IRW5"/>
<evidence type="ECO:0000256" key="5">
    <source>
        <dbReference type="ARBA" id="ARBA00022801"/>
    </source>
</evidence>
<dbReference type="InterPro" id="IPR008269">
    <property type="entry name" value="Lon_proteolytic"/>
</dbReference>
<comment type="catalytic activity">
    <reaction evidence="9 10 11 14">
        <text>Hydrolysis of proteins in presence of ATP.</text>
        <dbReference type="EC" id="3.4.21.53"/>
    </reaction>
</comment>
<dbReference type="Gene3D" id="3.40.50.300">
    <property type="entry name" value="P-loop containing nucleotide triphosphate hydrolases"/>
    <property type="match status" value="1"/>
</dbReference>
<dbReference type="NCBIfam" id="TIGR00763">
    <property type="entry name" value="lon"/>
    <property type="match status" value="1"/>
</dbReference>
<sequence>MMGRRPLLPFAFFLHFFASLFSPALPWLSLIMFDSDVTQYPVMPLRDVVIFPGMVAPLVVGRKKSARALEYAMKERSLIFLVTQKDARIEDPEPEHLYGCGVLASVMQLLRLPDGTIKALIEGKRRAIVEAYSNDEEFFYADVRYAEDQQTESVELPVYNRELKQVFERYAKIEKNIPVEVIKSVAVLENPGLRVDLICSHLRLGTEEKQDILEILALPDRIRRVLEILYRKLEQHELEKSIDIRVKKKMNESQRHYYLNEKVKEIQSEMGQAGDDLDDLQEALKKKDLPESVREKADRELGKLRAMPPMSAETTVVRNYLETIISLPWLEKEDASIDIEEAEDILNQDHYGLKKPKERILEYLAVQTQVEKLNGPILCLVGPPGVGKTSVCKSIARAMNRKFVRLSLGGVRDEAEIRGHRRTYIGAMPGKIIHSMQKAEVINPVFCLDEVDKMSVDFRGDPSSALLEVLDPEQNYAFNDHYLDLDYDLSEVFFIATANNLHGIPLPLQDRMEIIRLNGYTEEDKLEIAERFLAPKQLGLNGFQEDDIQFTKEAVLEIIRRYTREAGVRNLERTLAAVCRKIARDRLKKKEPTRKYQLSDQSVGEYLGVPKYRFGLAEKHDAIGLVTGLAWTEVGGELLQIESVLMPGTGKMTVTGKLGDVMQESAQAALSYVRSRSMRLGLDADFYQQLDIHVHVPEGAIPKDGPSAGITMATSIVSALLKYPVNRHLAMTGEITLRGRVLPIGGLTEKLLAAKRGNITHILLPGENKRDLEEVPARIRESLDITFVDHVDDVLTKALILPKGEELFKDVSLESILKNVALSSHNTTIQQ</sequence>
<protein>
    <recommendedName>
        <fullName evidence="10 11">Lon protease</fullName>
        <ecNumber evidence="10 11">3.4.21.53</ecNumber>
    </recommendedName>
    <alternativeName>
        <fullName evidence="10">ATP-dependent protease La</fullName>
    </alternativeName>
</protein>
<dbReference type="PRINTS" id="PR00830">
    <property type="entry name" value="ENDOLAPTASE"/>
</dbReference>
<comment type="subcellular location">
    <subcellularLocation>
        <location evidence="1 10 11">Cytoplasm</location>
    </subcellularLocation>
</comment>
<keyword evidence="8 10" id="KW-0346">Stress response</keyword>
<dbReference type="NCBIfam" id="NF008053">
    <property type="entry name" value="PRK10787.1"/>
    <property type="match status" value="1"/>
</dbReference>
<keyword evidence="6 10" id="KW-0720">Serine protease</keyword>
<dbReference type="SMART" id="SM00382">
    <property type="entry name" value="AAA"/>
    <property type="match status" value="1"/>
</dbReference>
<comment type="similarity">
    <text evidence="10 11 14 15">Belongs to the peptidase S16 family.</text>
</comment>
<dbReference type="EC" id="3.4.21.53" evidence="10 11"/>
<dbReference type="InterPro" id="IPR027065">
    <property type="entry name" value="Lon_Prtase"/>
</dbReference>
<evidence type="ECO:0000256" key="8">
    <source>
        <dbReference type="ARBA" id="ARBA00023016"/>
    </source>
</evidence>
<dbReference type="InterPro" id="IPR054594">
    <property type="entry name" value="Lon_lid"/>
</dbReference>
<dbReference type="CDD" id="cd19500">
    <property type="entry name" value="RecA-like_Lon"/>
    <property type="match status" value="1"/>
</dbReference>
<dbReference type="Gene3D" id="2.30.130.40">
    <property type="entry name" value="LON domain-like"/>
    <property type="match status" value="1"/>
</dbReference>
<dbReference type="Gene3D" id="3.30.230.10">
    <property type="match status" value="1"/>
</dbReference>
<dbReference type="PROSITE" id="PS01046">
    <property type="entry name" value="LON_SER"/>
    <property type="match status" value="1"/>
</dbReference>
<feature type="active site" evidence="10 12">
    <location>
        <position position="750"/>
    </location>
</feature>
<evidence type="ECO:0000256" key="7">
    <source>
        <dbReference type="ARBA" id="ARBA00022840"/>
    </source>
</evidence>
<dbReference type="InterPro" id="IPR003959">
    <property type="entry name" value="ATPase_AAA_core"/>
</dbReference>
<evidence type="ECO:0000256" key="12">
    <source>
        <dbReference type="PIRSR" id="PIRSR001174-1"/>
    </source>
</evidence>
<accession>A0A444IRW5</accession>
<feature type="active site" evidence="10 12">
    <location>
        <position position="707"/>
    </location>
</feature>
<dbReference type="SUPFAM" id="SSF54211">
    <property type="entry name" value="Ribosomal protein S5 domain 2-like"/>
    <property type="match status" value="1"/>
</dbReference>
<keyword evidence="3 10" id="KW-0645">Protease</keyword>
<dbReference type="SMART" id="SM00464">
    <property type="entry name" value="LON"/>
    <property type="match status" value="1"/>
</dbReference>
<name>A0A444IRW5_9BACT</name>
<evidence type="ECO:0000259" key="17">
    <source>
        <dbReference type="PROSITE" id="PS51787"/>
    </source>
</evidence>
<dbReference type="PANTHER" id="PTHR10046">
    <property type="entry name" value="ATP DEPENDENT LON PROTEASE FAMILY MEMBER"/>
    <property type="match status" value="1"/>
</dbReference>
<dbReference type="FunFam" id="3.40.50.300:FF:000021">
    <property type="entry name" value="Lon protease homolog"/>
    <property type="match status" value="1"/>
</dbReference>
<keyword evidence="2 10" id="KW-0963">Cytoplasm</keyword>
<dbReference type="PROSITE" id="PS51786">
    <property type="entry name" value="LON_PROTEOLYTIC"/>
    <property type="match status" value="1"/>
</dbReference>
<evidence type="ECO:0000256" key="1">
    <source>
        <dbReference type="ARBA" id="ARBA00004496"/>
    </source>
</evidence>
<dbReference type="SUPFAM" id="SSF88697">
    <property type="entry name" value="PUA domain-like"/>
    <property type="match status" value="1"/>
</dbReference>
<feature type="binding site" evidence="10 13">
    <location>
        <begin position="382"/>
        <end position="389"/>
    </location>
    <ligand>
        <name>ATP</name>
        <dbReference type="ChEBI" id="CHEBI:30616"/>
    </ligand>
</feature>
<dbReference type="Gene3D" id="1.10.8.60">
    <property type="match status" value="1"/>
</dbReference>
<dbReference type="InterPro" id="IPR008268">
    <property type="entry name" value="Peptidase_S16_AS"/>
</dbReference>
<comment type="function">
    <text evidence="10">ATP-dependent serine protease that mediates the selective degradation of mutant and abnormal proteins as well as certain short-lived regulatory proteins. Required for cellular homeostasis and for survival from DNA damage and developmental changes induced by stress. Degrades polypeptides processively to yield small peptide fragments that are 5 to 10 amino acids long. Binds to DNA in a double-stranded, site-specific manner.</text>
</comment>
<dbReference type="Proteomes" id="UP000287853">
    <property type="component" value="Unassembled WGS sequence"/>
</dbReference>
<dbReference type="GO" id="GO:0004176">
    <property type="term" value="F:ATP-dependent peptidase activity"/>
    <property type="evidence" value="ECO:0007669"/>
    <property type="project" value="UniProtKB-UniRule"/>
</dbReference>
<dbReference type="HAMAP" id="MF_01973">
    <property type="entry name" value="lon_bact"/>
    <property type="match status" value="1"/>
</dbReference>
<comment type="subunit">
    <text evidence="10 11">Homohexamer. Organized in a ring with a central cavity.</text>
</comment>
<dbReference type="InterPro" id="IPR046336">
    <property type="entry name" value="Lon_prtase_N_sf"/>
</dbReference>
<feature type="domain" description="Lon N-terminal" evidence="17">
    <location>
        <begin position="40"/>
        <end position="233"/>
    </location>
</feature>